<dbReference type="InterPro" id="IPR001544">
    <property type="entry name" value="Aminotrans_IV"/>
</dbReference>
<dbReference type="InterPro" id="IPR036038">
    <property type="entry name" value="Aminotransferase-like"/>
</dbReference>
<dbReference type="Pfam" id="PF01063">
    <property type="entry name" value="Aminotran_4"/>
    <property type="match status" value="1"/>
</dbReference>
<evidence type="ECO:0000313" key="2">
    <source>
        <dbReference type="Proteomes" id="UP001302072"/>
    </source>
</evidence>
<dbReference type="Gene3D" id="3.30.470.10">
    <property type="match status" value="1"/>
</dbReference>
<dbReference type="Proteomes" id="UP001302072">
    <property type="component" value="Chromosome"/>
</dbReference>
<keyword evidence="1" id="KW-0808">Transferase</keyword>
<keyword evidence="1" id="KW-0032">Aminotransferase</keyword>
<evidence type="ECO:0000313" key="1">
    <source>
        <dbReference type="EMBL" id="WNH51358.1"/>
    </source>
</evidence>
<keyword evidence="2" id="KW-1185">Reference proteome</keyword>
<dbReference type="InterPro" id="IPR043132">
    <property type="entry name" value="BCAT-like_C"/>
</dbReference>
<dbReference type="NCBIfam" id="NF006734">
    <property type="entry name" value="PRK09266.1"/>
    <property type="match status" value="1"/>
</dbReference>
<dbReference type="Gene3D" id="3.20.10.10">
    <property type="entry name" value="D-amino Acid Aminotransferase, subunit A, domain 2"/>
    <property type="match status" value="1"/>
</dbReference>
<sequence>MKHYCNGRPATADDLAGAVVNYGHFTSLQVRGGAVQGLDLHLRRLRQGTTELFGSTLEGSQVQAWILAALQAEGVVDASVRVTVFARGFDFRQPLQVLPVDVLVAVSAPVTLPATPRRVRSVVYQREMPELKHVGTFALFQHRRLALQAGFDDALFVDGQGRVSEGTTWNVLFGRGDEVVWPQAEALRGTQERLLQAGWGGGAVLEPVTLAGLGRFDAAVACNAAGVWPLAAIDGVGFARSEALCERALGLLAETPWQPLG</sequence>
<dbReference type="EMBL" id="CP115541">
    <property type="protein sequence ID" value="WNH51358.1"/>
    <property type="molecule type" value="Genomic_DNA"/>
</dbReference>
<protein>
    <submittedName>
        <fullName evidence="1">Aminotransferase class IV family protein</fullName>
    </submittedName>
</protein>
<organism evidence="1 2">
    <name type="scientific">Stenotrophomonas oahuensis</name>
    <dbReference type="NCBI Taxonomy" id="3003271"/>
    <lineage>
        <taxon>Bacteria</taxon>
        <taxon>Pseudomonadati</taxon>
        <taxon>Pseudomonadota</taxon>
        <taxon>Gammaproteobacteria</taxon>
        <taxon>Lysobacterales</taxon>
        <taxon>Lysobacteraceae</taxon>
        <taxon>Stenotrophomonas</taxon>
    </lineage>
</organism>
<accession>A0ABY9YKD7</accession>
<dbReference type="InterPro" id="IPR043131">
    <property type="entry name" value="BCAT-like_N"/>
</dbReference>
<gene>
    <name evidence="1" type="ORF">PDM29_13415</name>
</gene>
<proteinExistence type="predicted"/>
<dbReference type="SUPFAM" id="SSF56752">
    <property type="entry name" value="D-aminoacid aminotransferase-like PLP-dependent enzymes"/>
    <property type="match status" value="1"/>
</dbReference>
<dbReference type="GO" id="GO:0008483">
    <property type="term" value="F:transaminase activity"/>
    <property type="evidence" value="ECO:0007669"/>
    <property type="project" value="UniProtKB-KW"/>
</dbReference>
<dbReference type="RefSeq" id="WP_311190607.1">
    <property type="nucleotide sequence ID" value="NZ_CP115541.1"/>
</dbReference>
<reference evidence="1 2" key="1">
    <citation type="submission" date="2022-12" db="EMBL/GenBank/DDBJ databases">
        <title>Two new species, Stenotrophomonas aracearum and Stenotrophomonas oahuensis, isolated from Anthurium (Araceae family) in Hawaii.</title>
        <authorList>
            <person name="Chunag S.C."/>
            <person name="Dobhal S."/>
            <person name="Alvarez A."/>
            <person name="Arif M."/>
        </authorList>
    </citation>
    <scope>NUCLEOTIDE SEQUENCE [LARGE SCALE GENOMIC DNA]</scope>
    <source>
        <strain evidence="1 2">A5586</strain>
    </source>
</reference>
<name>A0ABY9YKD7_9GAMM</name>